<feature type="transmembrane region" description="Helical" evidence="2">
    <location>
        <begin position="103"/>
        <end position="123"/>
    </location>
</feature>
<reference evidence="3" key="1">
    <citation type="submission" date="2020-10" db="EMBL/GenBank/DDBJ databases">
        <authorList>
            <person name="Gilroy R."/>
        </authorList>
    </citation>
    <scope>NUCLEOTIDE SEQUENCE</scope>
    <source>
        <strain evidence="3">18911</strain>
    </source>
</reference>
<protein>
    <submittedName>
        <fullName evidence="3">Uncharacterized protein</fullName>
    </submittedName>
</protein>
<dbReference type="PROSITE" id="PS51257">
    <property type="entry name" value="PROKAR_LIPOPROTEIN"/>
    <property type="match status" value="1"/>
</dbReference>
<sequence length="271" mass="30448">MIKSFYEKLGKLPVWSGMIAVLAACIVANIPTMLQFDAIFAELLDVYAEAVPGFNIQNLPPYYKYVVSILSAVVSWGIFELILYFVTMLALQGSARRMNKNMYYNAARFTYAVEKLIVGLYALTSVYAPEVYVYSYQWLDFILVTLMFSFCFIGIKEKYINDNFVFDIYSRLYSIWFIYSGIVAVLDFMITVLDPAATVPAIVQTSVMLALVGIAALILYLMLFKKLKKEQTENRKRFTPPPTFGPGPGSGNAGGSDKTSSDDEIFKGYGL</sequence>
<dbReference type="Proteomes" id="UP000824094">
    <property type="component" value="Unassembled WGS sequence"/>
</dbReference>
<accession>A0A9D1MGZ3</accession>
<evidence type="ECO:0000313" key="3">
    <source>
        <dbReference type="EMBL" id="HIU60313.1"/>
    </source>
</evidence>
<feature type="transmembrane region" description="Helical" evidence="2">
    <location>
        <begin position="65"/>
        <end position="91"/>
    </location>
</feature>
<dbReference type="EMBL" id="DVNF01000083">
    <property type="protein sequence ID" value="HIU60313.1"/>
    <property type="molecule type" value="Genomic_DNA"/>
</dbReference>
<evidence type="ECO:0000256" key="1">
    <source>
        <dbReference type="SAM" id="MobiDB-lite"/>
    </source>
</evidence>
<organism evidence="3 4">
    <name type="scientific">Candidatus Stercoripulliclostridium merdigallinarum</name>
    <dbReference type="NCBI Taxonomy" id="2840951"/>
    <lineage>
        <taxon>Bacteria</taxon>
        <taxon>Bacillati</taxon>
        <taxon>Bacillota</taxon>
        <taxon>Clostridia</taxon>
        <taxon>Eubacteriales</taxon>
        <taxon>Candidatus Stercoripulliclostridium</taxon>
    </lineage>
</organism>
<proteinExistence type="predicted"/>
<feature type="transmembrane region" description="Helical" evidence="2">
    <location>
        <begin position="176"/>
        <end position="193"/>
    </location>
</feature>
<feature type="region of interest" description="Disordered" evidence="1">
    <location>
        <begin position="232"/>
        <end position="271"/>
    </location>
</feature>
<evidence type="ECO:0000256" key="2">
    <source>
        <dbReference type="SAM" id="Phobius"/>
    </source>
</evidence>
<feature type="compositionally biased region" description="Basic and acidic residues" evidence="1">
    <location>
        <begin position="259"/>
        <end position="271"/>
    </location>
</feature>
<reference evidence="3" key="2">
    <citation type="journal article" date="2021" name="PeerJ">
        <title>Extensive microbial diversity within the chicken gut microbiome revealed by metagenomics and culture.</title>
        <authorList>
            <person name="Gilroy R."/>
            <person name="Ravi A."/>
            <person name="Getino M."/>
            <person name="Pursley I."/>
            <person name="Horton D.L."/>
            <person name="Alikhan N.F."/>
            <person name="Baker D."/>
            <person name="Gharbi K."/>
            <person name="Hall N."/>
            <person name="Watson M."/>
            <person name="Adriaenssens E.M."/>
            <person name="Foster-Nyarko E."/>
            <person name="Jarju S."/>
            <person name="Secka A."/>
            <person name="Antonio M."/>
            <person name="Oren A."/>
            <person name="Chaudhuri R.R."/>
            <person name="La Ragione R."/>
            <person name="Hildebrand F."/>
            <person name="Pallen M.J."/>
        </authorList>
    </citation>
    <scope>NUCLEOTIDE SEQUENCE</scope>
    <source>
        <strain evidence="3">18911</strain>
    </source>
</reference>
<comment type="caution">
    <text evidence="3">The sequence shown here is derived from an EMBL/GenBank/DDBJ whole genome shotgun (WGS) entry which is preliminary data.</text>
</comment>
<keyword evidence="2" id="KW-1133">Transmembrane helix</keyword>
<keyword evidence="2" id="KW-0472">Membrane</keyword>
<gene>
    <name evidence="3" type="ORF">IAB05_02850</name>
</gene>
<evidence type="ECO:0000313" key="4">
    <source>
        <dbReference type="Proteomes" id="UP000824094"/>
    </source>
</evidence>
<name>A0A9D1MGZ3_9FIRM</name>
<keyword evidence="2" id="KW-0812">Transmembrane</keyword>
<feature type="transmembrane region" description="Helical" evidence="2">
    <location>
        <begin position="199"/>
        <end position="223"/>
    </location>
</feature>
<feature type="transmembrane region" description="Helical" evidence="2">
    <location>
        <begin position="12"/>
        <end position="34"/>
    </location>
</feature>
<dbReference type="AlphaFoldDB" id="A0A9D1MGZ3"/>
<feature type="transmembrane region" description="Helical" evidence="2">
    <location>
        <begin position="135"/>
        <end position="155"/>
    </location>
</feature>